<evidence type="ECO:0000313" key="22">
    <source>
        <dbReference type="Proteomes" id="UP001378242"/>
    </source>
</evidence>
<dbReference type="InterPro" id="IPR039426">
    <property type="entry name" value="TonB-dep_rcpt-like"/>
</dbReference>
<evidence type="ECO:0000256" key="18">
    <source>
        <dbReference type="SAM" id="SignalP"/>
    </source>
</evidence>
<evidence type="ECO:0000256" key="15">
    <source>
        <dbReference type="PROSITE-ProRule" id="PRU10143"/>
    </source>
</evidence>
<dbReference type="InterPro" id="IPR000531">
    <property type="entry name" value="Beta-barrel_TonB"/>
</dbReference>
<evidence type="ECO:0000256" key="6">
    <source>
        <dbReference type="ARBA" id="ARBA00022692"/>
    </source>
</evidence>
<accession>A0ABU9GK21</accession>
<evidence type="ECO:0000256" key="11">
    <source>
        <dbReference type="ARBA" id="ARBA00023136"/>
    </source>
</evidence>
<name>A0ABU9GK21_COBMA</name>
<keyword evidence="7 18" id="KW-0732">Signal</keyword>
<dbReference type="InterPro" id="IPR036942">
    <property type="entry name" value="Beta-barrel_TonB_sf"/>
</dbReference>
<keyword evidence="10 15" id="KW-0798">TonB box</keyword>
<dbReference type="Gene3D" id="2.40.170.20">
    <property type="entry name" value="TonB-dependent receptor, beta-barrel domain"/>
    <property type="match status" value="1"/>
</dbReference>
<keyword evidence="8" id="KW-0408">Iron</keyword>
<dbReference type="RefSeq" id="WP_341542872.1">
    <property type="nucleotide sequence ID" value="NZ_JBAKAP010000024.1"/>
</dbReference>
<evidence type="ECO:0000256" key="4">
    <source>
        <dbReference type="ARBA" id="ARBA00022452"/>
    </source>
</evidence>
<evidence type="ECO:0000256" key="3">
    <source>
        <dbReference type="ARBA" id="ARBA00022448"/>
    </source>
</evidence>
<evidence type="ECO:0000256" key="16">
    <source>
        <dbReference type="RuleBase" id="RU003357"/>
    </source>
</evidence>
<comment type="caution">
    <text evidence="21">The sequence shown here is derived from an EMBL/GenBank/DDBJ whole genome shotgun (WGS) entry which is preliminary data.</text>
</comment>
<evidence type="ECO:0000259" key="20">
    <source>
        <dbReference type="Pfam" id="PF07715"/>
    </source>
</evidence>
<dbReference type="Proteomes" id="UP001378242">
    <property type="component" value="Unassembled WGS sequence"/>
</dbReference>
<dbReference type="NCBIfam" id="TIGR01783">
    <property type="entry name" value="TonB-siderophor"/>
    <property type="match status" value="1"/>
</dbReference>
<dbReference type="InterPro" id="IPR012910">
    <property type="entry name" value="Plug_dom"/>
</dbReference>
<dbReference type="EMBL" id="JBAKAP010000024">
    <property type="protein sequence ID" value="MEL0618447.1"/>
    <property type="molecule type" value="Genomic_DNA"/>
</dbReference>
<reference evidence="21 22" key="1">
    <citation type="submission" date="2024-02" db="EMBL/GenBank/DDBJ databases">
        <title>Bacteria isolated from the canopy kelp, Nereocystis luetkeana.</title>
        <authorList>
            <person name="Pfister C.A."/>
            <person name="Younker I.T."/>
            <person name="Light S.H."/>
        </authorList>
    </citation>
    <scope>NUCLEOTIDE SEQUENCE [LARGE SCALE GENOMIC DNA]</scope>
    <source>
        <strain evidence="21 22">TI.5.07</strain>
    </source>
</reference>
<keyword evidence="5" id="KW-0410">Iron transport</keyword>
<dbReference type="InterPro" id="IPR010105">
    <property type="entry name" value="TonB_sidphr_rcpt"/>
</dbReference>
<feature type="domain" description="TonB-dependent receptor-like beta-barrel" evidence="19">
    <location>
        <begin position="233"/>
        <end position="658"/>
    </location>
</feature>
<keyword evidence="3 14" id="KW-0813">Transport</keyword>
<keyword evidence="13 14" id="KW-0998">Cell outer membrane</keyword>
<evidence type="ECO:0000256" key="10">
    <source>
        <dbReference type="ARBA" id="ARBA00023077"/>
    </source>
</evidence>
<dbReference type="Pfam" id="PF00593">
    <property type="entry name" value="TonB_dep_Rec_b-barrel"/>
    <property type="match status" value="1"/>
</dbReference>
<keyword evidence="9" id="KW-0406">Ion transport</keyword>
<dbReference type="PROSITE" id="PS52016">
    <property type="entry name" value="TONB_DEPENDENT_REC_3"/>
    <property type="match status" value="1"/>
</dbReference>
<dbReference type="InterPro" id="IPR037066">
    <property type="entry name" value="Plug_dom_sf"/>
</dbReference>
<evidence type="ECO:0000256" key="13">
    <source>
        <dbReference type="ARBA" id="ARBA00023237"/>
    </source>
</evidence>
<evidence type="ECO:0000256" key="14">
    <source>
        <dbReference type="PROSITE-ProRule" id="PRU01360"/>
    </source>
</evidence>
<gene>
    <name evidence="21" type="ORF">V6243_16590</name>
</gene>
<comment type="similarity">
    <text evidence="2 14 16">Belongs to the TonB-dependent receptor family.</text>
</comment>
<keyword evidence="12 21" id="KW-0675">Receptor</keyword>
<feature type="domain" description="TonB-dependent receptor plug" evidence="20">
    <location>
        <begin position="60"/>
        <end position="159"/>
    </location>
</feature>
<evidence type="ECO:0000256" key="2">
    <source>
        <dbReference type="ARBA" id="ARBA00009810"/>
    </source>
</evidence>
<proteinExistence type="inferred from homology"/>
<evidence type="ECO:0000256" key="1">
    <source>
        <dbReference type="ARBA" id="ARBA00004571"/>
    </source>
</evidence>
<keyword evidence="6 14" id="KW-0812">Transmembrane</keyword>
<dbReference type="Pfam" id="PF07715">
    <property type="entry name" value="Plug"/>
    <property type="match status" value="1"/>
</dbReference>
<keyword evidence="22" id="KW-1185">Reference proteome</keyword>
<evidence type="ECO:0000313" key="21">
    <source>
        <dbReference type="EMBL" id="MEL0618447.1"/>
    </source>
</evidence>
<evidence type="ECO:0000259" key="19">
    <source>
        <dbReference type="Pfam" id="PF00593"/>
    </source>
</evidence>
<dbReference type="InterPro" id="IPR010916">
    <property type="entry name" value="TonB_box_CS"/>
</dbReference>
<keyword evidence="11 14" id="KW-0472">Membrane</keyword>
<evidence type="ECO:0000256" key="5">
    <source>
        <dbReference type="ARBA" id="ARBA00022496"/>
    </source>
</evidence>
<feature type="region of interest" description="Disordered" evidence="17">
    <location>
        <begin position="269"/>
        <end position="288"/>
    </location>
</feature>
<evidence type="ECO:0000256" key="17">
    <source>
        <dbReference type="SAM" id="MobiDB-lite"/>
    </source>
</evidence>
<feature type="signal peptide" evidence="18">
    <location>
        <begin position="1"/>
        <end position="40"/>
    </location>
</feature>
<dbReference type="PANTHER" id="PTHR32552:SF68">
    <property type="entry name" value="FERRICHROME OUTER MEMBRANE TRANSPORTER_PHAGE RECEPTOR"/>
    <property type="match status" value="1"/>
</dbReference>
<comment type="subcellular location">
    <subcellularLocation>
        <location evidence="1 14">Cell outer membrane</location>
        <topology evidence="1 14">Multi-pass membrane protein</topology>
    </subcellularLocation>
</comment>
<sequence length="687" mass="77481">MSRHPTSRQTPVRPALAPLSHAIRLCIAAGLLSQSASALAAETDDTMVVVGTALKVDAPLVETPRPVSTVNREELDTRNVQQLDETFRYRAGVLSGHYGSDNNTDWFKVRGFDQSTYQDGLRIYREGFYQWLPETWGLERVDLFKGPSSILYGEAPPGGLINAISKRPTDEPQSEIQIQVGNRGLRQTGLDTSGYLSEYGDVRYRLVGLYRERDGDLDHTENERYYFAPSLTWDISEATQLTLLASLQKDDGVPTNAFKLAYGTHDDTPFGKVDPQTNYSEPGYDKDERTQTSLGYELRHQLNDTWALEQDFRYSQLDLDLISSYILYQSSAREGQRGLLYREGTIDSYTVDNRAIGKWYGERTENTLLLGVDYQNLSLSGKEADDYAFGDPIDLFDPQYGNYTALSDDQVTRRDIDKEQIGLYVQDQLRIDDKWVLLAGVRYDQAETENVNQTTGARERSDDDEISWSGGVMYLSDFGLNPYLSYTESFEPISATDDRGSLYEPREGRQWELGAKYQPAGWDGYVTAAVFDLTEDNTLVTTGGIQVQEGERQSRGFELEMVGYLTDHLKLTSAYTYTDARLEDDVRAPLIPRHQASSWLDYAFERGALEGLRLGAGARYVGESVDGDTTVSDYLLFDAMVGYDFTRELSAQVNVSNLTDKEYGPSCSYWCYYGEARSIIGSLSYRF</sequence>
<evidence type="ECO:0000256" key="7">
    <source>
        <dbReference type="ARBA" id="ARBA00022729"/>
    </source>
</evidence>
<evidence type="ECO:0000256" key="12">
    <source>
        <dbReference type="ARBA" id="ARBA00023170"/>
    </source>
</evidence>
<dbReference type="SUPFAM" id="SSF56935">
    <property type="entry name" value="Porins"/>
    <property type="match status" value="1"/>
</dbReference>
<evidence type="ECO:0000256" key="8">
    <source>
        <dbReference type="ARBA" id="ARBA00023004"/>
    </source>
</evidence>
<feature type="chain" id="PRO_5046434904" evidence="18">
    <location>
        <begin position="41"/>
        <end position="687"/>
    </location>
</feature>
<organism evidence="21 22">
    <name type="scientific">Cobetia marina</name>
    <name type="common">Deleya marina</name>
    <dbReference type="NCBI Taxonomy" id="28258"/>
    <lineage>
        <taxon>Bacteria</taxon>
        <taxon>Pseudomonadati</taxon>
        <taxon>Pseudomonadota</taxon>
        <taxon>Gammaproteobacteria</taxon>
        <taxon>Oceanospirillales</taxon>
        <taxon>Halomonadaceae</taxon>
        <taxon>Cobetia</taxon>
    </lineage>
</organism>
<dbReference type="PROSITE" id="PS00430">
    <property type="entry name" value="TONB_DEPENDENT_REC_1"/>
    <property type="match status" value="1"/>
</dbReference>
<protein>
    <submittedName>
        <fullName evidence="21">TonB-dependent siderophore receptor</fullName>
    </submittedName>
</protein>
<evidence type="ECO:0000256" key="9">
    <source>
        <dbReference type="ARBA" id="ARBA00023065"/>
    </source>
</evidence>
<feature type="short sequence motif" description="TonB box" evidence="15">
    <location>
        <begin position="46"/>
        <end position="52"/>
    </location>
</feature>
<dbReference type="Gene3D" id="2.170.130.10">
    <property type="entry name" value="TonB-dependent receptor, plug domain"/>
    <property type="match status" value="1"/>
</dbReference>
<dbReference type="PANTHER" id="PTHR32552">
    <property type="entry name" value="FERRICHROME IRON RECEPTOR-RELATED"/>
    <property type="match status" value="1"/>
</dbReference>
<dbReference type="CDD" id="cd01347">
    <property type="entry name" value="ligand_gated_channel"/>
    <property type="match status" value="1"/>
</dbReference>
<keyword evidence="4 14" id="KW-1134">Transmembrane beta strand</keyword>